<gene>
    <name evidence="2" type="ORF">NCGR_LOCUS42231</name>
</gene>
<sequence>MAMLSSYTTTLLSRAPPAPAPAQGKSAVAAALQLRKEPAASSSPVVAARRPGWLLSSRAIAMRKISTAAYKYDMQPSGKMYEAGAVCTLVIIKVPYIYSKVTRDFEIWKALVHPRTPESGGDWTITEDTNFITLRLKVGAKTTKDELEVAVTDDQVLLVIRYKQKQQGDGGGKEKTTARRVRCPSNC</sequence>
<evidence type="ECO:0000313" key="3">
    <source>
        <dbReference type="Proteomes" id="UP000604825"/>
    </source>
</evidence>
<dbReference type="AlphaFoldDB" id="A0A811QDE7"/>
<dbReference type="EMBL" id="CAJGYO010000010">
    <property type="protein sequence ID" value="CAD6258765.1"/>
    <property type="molecule type" value="Genomic_DNA"/>
</dbReference>
<evidence type="ECO:0000256" key="1">
    <source>
        <dbReference type="SAM" id="MobiDB-lite"/>
    </source>
</evidence>
<evidence type="ECO:0000313" key="2">
    <source>
        <dbReference type="EMBL" id="CAD6258765.1"/>
    </source>
</evidence>
<organism evidence="2 3">
    <name type="scientific">Miscanthus lutarioriparius</name>
    <dbReference type="NCBI Taxonomy" id="422564"/>
    <lineage>
        <taxon>Eukaryota</taxon>
        <taxon>Viridiplantae</taxon>
        <taxon>Streptophyta</taxon>
        <taxon>Embryophyta</taxon>
        <taxon>Tracheophyta</taxon>
        <taxon>Spermatophyta</taxon>
        <taxon>Magnoliopsida</taxon>
        <taxon>Liliopsida</taxon>
        <taxon>Poales</taxon>
        <taxon>Poaceae</taxon>
        <taxon>PACMAD clade</taxon>
        <taxon>Panicoideae</taxon>
        <taxon>Andropogonodae</taxon>
        <taxon>Andropogoneae</taxon>
        <taxon>Saccharinae</taxon>
        <taxon>Miscanthus</taxon>
    </lineage>
</organism>
<dbReference type="Proteomes" id="UP000604825">
    <property type="component" value="Unassembled WGS sequence"/>
</dbReference>
<accession>A0A811QDE7</accession>
<feature type="compositionally biased region" description="Basic residues" evidence="1">
    <location>
        <begin position="178"/>
        <end position="187"/>
    </location>
</feature>
<feature type="region of interest" description="Disordered" evidence="1">
    <location>
        <begin position="167"/>
        <end position="187"/>
    </location>
</feature>
<proteinExistence type="predicted"/>
<protein>
    <submittedName>
        <fullName evidence="2">Uncharacterized protein</fullName>
    </submittedName>
</protein>
<name>A0A811QDE7_9POAL</name>
<reference evidence="2" key="1">
    <citation type="submission" date="2020-10" db="EMBL/GenBank/DDBJ databases">
        <authorList>
            <person name="Han B."/>
            <person name="Lu T."/>
            <person name="Zhao Q."/>
            <person name="Huang X."/>
            <person name="Zhao Y."/>
        </authorList>
    </citation>
    <scope>NUCLEOTIDE SEQUENCE</scope>
</reference>
<comment type="caution">
    <text evidence="2">The sequence shown here is derived from an EMBL/GenBank/DDBJ whole genome shotgun (WGS) entry which is preliminary data.</text>
</comment>
<keyword evidence="3" id="KW-1185">Reference proteome</keyword>